<dbReference type="GO" id="GO:0008234">
    <property type="term" value="F:cysteine-type peptidase activity"/>
    <property type="evidence" value="ECO:0007669"/>
    <property type="project" value="UniProtKB-KW"/>
</dbReference>
<evidence type="ECO:0000313" key="6">
    <source>
        <dbReference type="EMBL" id="EIT69488.1"/>
    </source>
</evidence>
<sequence length="171" mass="19185">MLSLESQAQSFDAKASLKLAESLEFRPIENPSRGEHEPPVRLEVAEDVANSVAMRLVLSTADALVGTPYRLGGDSYDDIDCSALVQKAFRVAGLELPRTTRELAKIGEKVDRASLRPGDLLFYRWNRNRLHVAMYAGNNEIVHASPNAQQVTRTRLNSDWNRRLVSVRRLI</sequence>
<dbReference type="GO" id="GO:0006508">
    <property type="term" value="P:proteolysis"/>
    <property type="evidence" value="ECO:0007669"/>
    <property type="project" value="UniProtKB-KW"/>
</dbReference>
<evidence type="ECO:0000313" key="7">
    <source>
        <dbReference type="Proteomes" id="UP000003704"/>
    </source>
</evidence>
<comment type="caution">
    <text evidence="6">The sequence shown here is derived from an EMBL/GenBank/DDBJ whole genome shotgun (WGS) entry which is preliminary data.</text>
</comment>
<dbReference type="Gene3D" id="3.90.1720.10">
    <property type="entry name" value="endopeptidase domain like (from Nostoc punctiforme)"/>
    <property type="match status" value="1"/>
</dbReference>
<evidence type="ECO:0000256" key="2">
    <source>
        <dbReference type="ARBA" id="ARBA00022670"/>
    </source>
</evidence>
<keyword evidence="3" id="KW-0378">Hydrolase</keyword>
<dbReference type="PANTHER" id="PTHR47053">
    <property type="entry name" value="MUREIN DD-ENDOPEPTIDASE MEPH-RELATED"/>
    <property type="match status" value="1"/>
</dbReference>
<accession>I8T704</accession>
<protein>
    <recommendedName>
        <fullName evidence="5">NlpC/P60 domain-containing protein</fullName>
    </recommendedName>
</protein>
<evidence type="ECO:0000256" key="1">
    <source>
        <dbReference type="ARBA" id="ARBA00007074"/>
    </source>
</evidence>
<evidence type="ECO:0000256" key="4">
    <source>
        <dbReference type="ARBA" id="ARBA00022807"/>
    </source>
</evidence>
<keyword evidence="2" id="KW-0645">Protease</keyword>
<comment type="similarity">
    <text evidence="1">Belongs to the peptidase C40 family.</text>
</comment>
<dbReference type="InterPro" id="IPR051202">
    <property type="entry name" value="Peptidase_C40"/>
</dbReference>
<dbReference type="Pfam" id="PF00877">
    <property type="entry name" value="NLPC_P60"/>
    <property type="match status" value="1"/>
</dbReference>
<dbReference type="Proteomes" id="UP000003704">
    <property type="component" value="Unassembled WGS sequence"/>
</dbReference>
<evidence type="ECO:0000256" key="3">
    <source>
        <dbReference type="ARBA" id="ARBA00022801"/>
    </source>
</evidence>
<name>I8T704_9GAMM</name>
<dbReference type="InterPro" id="IPR038765">
    <property type="entry name" value="Papain-like_cys_pep_sf"/>
</dbReference>
<dbReference type="STRING" id="1172194.WQQ_30700"/>
<keyword evidence="7" id="KW-1185">Reference proteome</keyword>
<dbReference type="InterPro" id="IPR000064">
    <property type="entry name" value="NLP_P60_dom"/>
</dbReference>
<keyword evidence="4" id="KW-0788">Thiol protease</keyword>
<feature type="domain" description="NlpC/P60" evidence="5">
    <location>
        <begin position="51"/>
        <end position="171"/>
    </location>
</feature>
<organism evidence="6 7">
    <name type="scientific">Hydrocarboniphaga effusa AP103</name>
    <dbReference type="NCBI Taxonomy" id="1172194"/>
    <lineage>
        <taxon>Bacteria</taxon>
        <taxon>Pseudomonadati</taxon>
        <taxon>Pseudomonadota</taxon>
        <taxon>Gammaproteobacteria</taxon>
        <taxon>Nevskiales</taxon>
        <taxon>Nevskiaceae</taxon>
        <taxon>Hydrocarboniphaga</taxon>
    </lineage>
</organism>
<dbReference type="EMBL" id="AKGD01000002">
    <property type="protein sequence ID" value="EIT69488.1"/>
    <property type="molecule type" value="Genomic_DNA"/>
</dbReference>
<evidence type="ECO:0000259" key="5">
    <source>
        <dbReference type="PROSITE" id="PS51935"/>
    </source>
</evidence>
<dbReference type="SUPFAM" id="SSF54001">
    <property type="entry name" value="Cysteine proteinases"/>
    <property type="match status" value="1"/>
</dbReference>
<dbReference type="PROSITE" id="PS51935">
    <property type="entry name" value="NLPC_P60"/>
    <property type="match status" value="1"/>
</dbReference>
<dbReference type="PANTHER" id="PTHR47053:SF1">
    <property type="entry name" value="MUREIN DD-ENDOPEPTIDASE MEPH-RELATED"/>
    <property type="match status" value="1"/>
</dbReference>
<proteinExistence type="inferred from homology"/>
<gene>
    <name evidence="6" type="ORF">WQQ_30700</name>
</gene>
<reference evidence="6 7" key="1">
    <citation type="journal article" date="2012" name="J. Bacteriol.">
        <title>Genome Sequence of n-Alkane-Degrading Hydrocarboniphaga effusa Strain AP103T (ATCC BAA-332T).</title>
        <authorList>
            <person name="Chang H.K."/>
            <person name="Zylstra G.J."/>
            <person name="Chae J.C."/>
        </authorList>
    </citation>
    <scope>NUCLEOTIDE SEQUENCE [LARGE SCALE GENOMIC DNA]</scope>
    <source>
        <strain evidence="6 7">AP103</strain>
    </source>
</reference>
<dbReference type="AlphaFoldDB" id="I8T704"/>